<comment type="caution">
    <text evidence="1">The sequence shown here is derived from an EMBL/GenBank/DDBJ whole genome shotgun (WGS) entry which is preliminary data.</text>
</comment>
<evidence type="ECO:0000313" key="2">
    <source>
        <dbReference type="Proteomes" id="UP000224871"/>
    </source>
</evidence>
<dbReference type="EMBL" id="NIBU01000007">
    <property type="protein sequence ID" value="PHM37556.1"/>
    <property type="molecule type" value="Genomic_DNA"/>
</dbReference>
<protein>
    <submittedName>
        <fullName evidence="1">Uncharacterized protein</fullName>
    </submittedName>
</protein>
<name>A0A2G0NS66_9GAMM</name>
<keyword evidence="2" id="KW-1185">Reference proteome</keyword>
<proteinExistence type="predicted"/>
<dbReference type="RefSeq" id="WP_425304022.1">
    <property type="nucleotide sequence ID" value="NZ_LT699767.1"/>
</dbReference>
<evidence type="ECO:0000313" key="1">
    <source>
        <dbReference type="EMBL" id="PHM37556.1"/>
    </source>
</evidence>
<reference evidence="1 2" key="1">
    <citation type="journal article" date="2017" name="Nat. Microbiol.">
        <title>Natural product diversity associated with the nematode symbionts Photorhabdus and Xenorhabdus.</title>
        <authorList>
            <person name="Tobias N.J."/>
            <person name="Wolff H."/>
            <person name="Djahanschiri B."/>
            <person name="Grundmann F."/>
            <person name="Kronenwerth M."/>
            <person name="Shi Y.M."/>
            <person name="Simonyi S."/>
            <person name="Grun P."/>
            <person name="Shapiro-Ilan D."/>
            <person name="Pidot S.J."/>
            <person name="Stinear T.P."/>
            <person name="Ebersberger I."/>
            <person name="Bode H.B."/>
        </authorList>
    </citation>
    <scope>NUCLEOTIDE SEQUENCE [LARGE SCALE GENOMIC DNA]</scope>
    <source>
        <strain evidence="1 2">DSM 16336</strain>
    </source>
</reference>
<organism evidence="1 2">
    <name type="scientific">Xenorhabdus innexi</name>
    <dbReference type="NCBI Taxonomy" id="290109"/>
    <lineage>
        <taxon>Bacteria</taxon>
        <taxon>Pseudomonadati</taxon>
        <taxon>Pseudomonadota</taxon>
        <taxon>Gammaproteobacteria</taxon>
        <taxon>Enterobacterales</taxon>
        <taxon>Morganellaceae</taxon>
        <taxon>Xenorhabdus</taxon>
    </lineage>
</organism>
<accession>A0A2G0NS66</accession>
<sequence length="37" mass="4085">MKTEKPLIKTYGSFIAITLRKKSSPGDGLHARGIRRG</sequence>
<dbReference type="Proteomes" id="UP000224871">
    <property type="component" value="Unassembled WGS sequence"/>
</dbReference>
<gene>
    <name evidence="1" type="ORF">Xinn_00941</name>
</gene>